<organism evidence="1 2">
    <name type="scientific">Gossypium stocksii</name>
    <dbReference type="NCBI Taxonomy" id="47602"/>
    <lineage>
        <taxon>Eukaryota</taxon>
        <taxon>Viridiplantae</taxon>
        <taxon>Streptophyta</taxon>
        <taxon>Embryophyta</taxon>
        <taxon>Tracheophyta</taxon>
        <taxon>Spermatophyta</taxon>
        <taxon>Magnoliopsida</taxon>
        <taxon>eudicotyledons</taxon>
        <taxon>Gunneridae</taxon>
        <taxon>Pentapetalae</taxon>
        <taxon>rosids</taxon>
        <taxon>malvids</taxon>
        <taxon>Malvales</taxon>
        <taxon>Malvaceae</taxon>
        <taxon>Malvoideae</taxon>
        <taxon>Gossypium</taxon>
    </lineage>
</organism>
<name>A0A9D3WJF7_9ROSI</name>
<protein>
    <recommendedName>
        <fullName evidence="3">RNase H type-1 domain-containing protein</fullName>
    </recommendedName>
</protein>
<evidence type="ECO:0008006" key="3">
    <source>
        <dbReference type="Google" id="ProtNLM"/>
    </source>
</evidence>
<proteinExistence type="predicted"/>
<dbReference type="OrthoDB" id="10321245at2759"/>
<dbReference type="AlphaFoldDB" id="A0A9D3WJF7"/>
<dbReference type="EMBL" id="JAIQCV010000001">
    <property type="protein sequence ID" value="KAH1129779.1"/>
    <property type="molecule type" value="Genomic_DNA"/>
</dbReference>
<accession>A0A9D3WJF7</accession>
<evidence type="ECO:0000313" key="1">
    <source>
        <dbReference type="EMBL" id="KAH1129779.1"/>
    </source>
</evidence>
<evidence type="ECO:0000313" key="2">
    <source>
        <dbReference type="Proteomes" id="UP000828251"/>
    </source>
</evidence>
<reference evidence="1 2" key="1">
    <citation type="journal article" date="2021" name="Plant Biotechnol. J.">
        <title>Multi-omics assisted identification of the key and species-specific regulatory components of drought-tolerant mechanisms in Gossypium stocksii.</title>
        <authorList>
            <person name="Yu D."/>
            <person name="Ke L."/>
            <person name="Zhang D."/>
            <person name="Wu Y."/>
            <person name="Sun Y."/>
            <person name="Mei J."/>
            <person name="Sun J."/>
            <person name="Sun Y."/>
        </authorList>
    </citation>
    <scope>NUCLEOTIDE SEQUENCE [LARGE SCALE GENOMIC DNA]</scope>
    <source>
        <strain evidence="2">cv. E1</strain>
        <tissue evidence="1">Leaf</tissue>
    </source>
</reference>
<dbReference type="Proteomes" id="UP000828251">
    <property type="component" value="Unassembled WGS sequence"/>
</dbReference>
<sequence>MSTTCGNCGHGYEDVLHVLGDYTADRGIWNKLIPTGLSWNHDVDIKDSLSWVKQYASVSNSRIHKSARPSINPSLQNNWIRLNTDGMVRAEDMFATTRGILQDCNGGGLFASVDIWAIM</sequence>
<keyword evidence="2" id="KW-1185">Reference proteome</keyword>
<gene>
    <name evidence="1" type="ORF">J1N35_001157</name>
</gene>
<comment type="caution">
    <text evidence="1">The sequence shown here is derived from an EMBL/GenBank/DDBJ whole genome shotgun (WGS) entry which is preliminary data.</text>
</comment>